<protein>
    <recommendedName>
        <fullName evidence="4">3'(2'),5'-bisphosphate nucleotidase</fullName>
    </recommendedName>
</protein>
<comment type="caution">
    <text evidence="2">The sequence shown here is derived from an EMBL/GenBank/DDBJ whole genome shotgun (WGS) entry which is preliminary data.</text>
</comment>
<evidence type="ECO:0000313" key="2">
    <source>
        <dbReference type="EMBL" id="GIJ51623.1"/>
    </source>
</evidence>
<dbReference type="GO" id="GO:0000103">
    <property type="term" value="P:sulfate assimilation"/>
    <property type="evidence" value="ECO:0007669"/>
    <property type="project" value="TreeGrafter"/>
</dbReference>
<reference evidence="2" key="1">
    <citation type="submission" date="2021-01" db="EMBL/GenBank/DDBJ databases">
        <title>Whole genome shotgun sequence of Virgisporangium aliadipatigenens NBRC 105644.</title>
        <authorList>
            <person name="Komaki H."/>
            <person name="Tamura T."/>
        </authorList>
    </citation>
    <scope>NUCLEOTIDE SEQUENCE</scope>
    <source>
        <strain evidence="2">NBRC 105644</strain>
    </source>
</reference>
<dbReference type="Gene3D" id="3.30.540.10">
    <property type="entry name" value="Fructose-1,6-Bisphosphatase, subunit A, domain 1"/>
    <property type="match status" value="1"/>
</dbReference>
<accession>A0A8J3YXZ3</accession>
<proteinExistence type="predicted"/>
<keyword evidence="1" id="KW-0479">Metal-binding</keyword>
<keyword evidence="3" id="KW-1185">Reference proteome</keyword>
<sequence length="319" mass="34090">MEYLGEQNFQIRNKAFAAANVIPFRYPLRTGRHPCGTLMGLPEPADVRYAGESHDAERPINVVVLDRSEDAAFAARVAVHAGAALLALRAERGFADQAALRAEGDRRSHELLVAELARHRPGDAVLSEEGKDDPIRLTAERVWIVDPLDGTREYAEEGRADWAVHVALWTRGKGLTAGAIALPAQGLGLDSGRPPAVPERSDAPVRLAASRTRPPAFLRGLTERLGGVEVPMGSAGAKIAAVISGEVDAYVHAGGQYEWDSAAPVAVAVAAGLHCSRVDGSPLEYNRADPRLPDLVVCRPELAEPILSHLREAGVGKDE</sequence>
<dbReference type="InterPro" id="IPR050725">
    <property type="entry name" value="CysQ/Inositol_MonoPase"/>
</dbReference>
<dbReference type="GO" id="GO:0050427">
    <property type="term" value="P:3'-phosphoadenosine 5'-phosphosulfate metabolic process"/>
    <property type="evidence" value="ECO:0007669"/>
    <property type="project" value="TreeGrafter"/>
</dbReference>
<dbReference type="AlphaFoldDB" id="A0A8J3YXZ3"/>
<name>A0A8J3YXZ3_9ACTN</name>
<feature type="binding site" evidence="1">
    <location>
        <position position="146"/>
    </location>
    <ligand>
        <name>Mg(2+)</name>
        <dbReference type="ChEBI" id="CHEBI:18420"/>
        <label>1</label>
        <note>catalytic</note>
    </ligand>
</feature>
<keyword evidence="1" id="KW-0460">Magnesium</keyword>
<dbReference type="Pfam" id="PF00459">
    <property type="entry name" value="Inositol_P"/>
    <property type="match status" value="1"/>
</dbReference>
<organism evidence="2 3">
    <name type="scientific">Virgisporangium aliadipatigenens</name>
    <dbReference type="NCBI Taxonomy" id="741659"/>
    <lineage>
        <taxon>Bacteria</taxon>
        <taxon>Bacillati</taxon>
        <taxon>Actinomycetota</taxon>
        <taxon>Actinomycetes</taxon>
        <taxon>Micromonosporales</taxon>
        <taxon>Micromonosporaceae</taxon>
        <taxon>Virgisporangium</taxon>
    </lineage>
</organism>
<dbReference type="PANTHER" id="PTHR43028:SF5">
    <property type="entry name" value="3'(2'),5'-BISPHOSPHATE NUCLEOTIDASE 1"/>
    <property type="match status" value="1"/>
</dbReference>
<dbReference type="GO" id="GO:0046872">
    <property type="term" value="F:metal ion binding"/>
    <property type="evidence" value="ECO:0007669"/>
    <property type="project" value="UniProtKB-KW"/>
</dbReference>
<dbReference type="Proteomes" id="UP000619260">
    <property type="component" value="Unassembled WGS sequence"/>
</dbReference>
<feature type="binding site" evidence="1">
    <location>
        <position position="128"/>
    </location>
    <ligand>
        <name>Mg(2+)</name>
        <dbReference type="ChEBI" id="CHEBI:18420"/>
        <label>1</label>
        <note>catalytic</note>
    </ligand>
</feature>
<feature type="binding site" evidence="1">
    <location>
        <position position="149"/>
    </location>
    <ligand>
        <name>Mg(2+)</name>
        <dbReference type="ChEBI" id="CHEBI:18420"/>
        <label>1</label>
        <note>catalytic</note>
    </ligand>
</feature>
<comment type="cofactor">
    <cofactor evidence="1">
        <name>Mg(2+)</name>
        <dbReference type="ChEBI" id="CHEBI:18420"/>
    </cofactor>
</comment>
<dbReference type="CDD" id="cd01638">
    <property type="entry name" value="CysQ"/>
    <property type="match status" value="1"/>
</dbReference>
<gene>
    <name evidence="2" type="ORF">Val02_85090</name>
</gene>
<dbReference type="EMBL" id="BOPF01000051">
    <property type="protein sequence ID" value="GIJ51623.1"/>
    <property type="molecule type" value="Genomic_DNA"/>
</dbReference>
<dbReference type="InterPro" id="IPR000760">
    <property type="entry name" value="Inositol_monophosphatase-like"/>
</dbReference>
<dbReference type="Gene3D" id="3.40.190.80">
    <property type="match status" value="1"/>
</dbReference>
<dbReference type="PANTHER" id="PTHR43028">
    <property type="entry name" value="3'(2'),5'-BISPHOSPHATE NUCLEOTIDASE 1"/>
    <property type="match status" value="1"/>
</dbReference>
<dbReference type="GO" id="GO:0008441">
    <property type="term" value="F:3'(2'),5'-bisphosphate nucleotidase activity"/>
    <property type="evidence" value="ECO:0007669"/>
    <property type="project" value="TreeGrafter"/>
</dbReference>
<feature type="binding site" evidence="1">
    <location>
        <position position="260"/>
    </location>
    <ligand>
        <name>Mg(2+)</name>
        <dbReference type="ChEBI" id="CHEBI:18420"/>
        <label>1</label>
        <note>catalytic</note>
    </ligand>
</feature>
<evidence type="ECO:0000256" key="1">
    <source>
        <dbReference type="PIRSR" id="PIRSR600760-2"/>
    </source>
</evidence>
<feature type="binding site" evidence="1">
    <location>
        <position position="148"/>
    </location>
    <ligand>
        <name>Mg(2+)</name>
        <dbReference type="ChEBI" id="CHEBI:18420"/>
        <label>1</label>
        <note>catalytic</note>
    </ligand>
</feature>
<dbReference type="SUPFAM" id="SSF56655">
    <property type="entry name" value="Carbohydrate phosphatase"/>
    <property type="match status" value="1"/>
</dbReference>
<evidence type="ECO:0000313" key="3">
    <source>
        <dbReference type="Proteomes" id="UP000619260"/>
    </source>
</evidence>
<evidence type="ECO:0008006" key="4">
    <source>
        <dbReference type="Google" id="ProtNLM"/>
    </source>
</evidence>